<evidence type="ECO:0000256" key="3">
    <source>
        <dbReference type="ARBA" id="ARBA00023027"/>
    </source>
</evidence>
<dbReference type="SUPFAM" id="SSF51735">
    <property type="entry name" value="NAD(P)-binding Rossmann-fold domains"/>
    <property type="match status" value="1"/>
</dbReference>
<dbReference type="InterPro" id="IPR036291">
    <property type="entry name" value="NAD(P)-bd_dom_sf"/>
</dbReference>
<name>A0ABS6HJL5_MYCGD</name>
<accession>A0ABS6HJL5</accession>
<dbReference type="CDD" id="cd05233">
    <property type="entry name" value="SDR_c"/>
    <property type="match status" value="1"/>
</dbReference>
<keyword evidence="5" id="KW-1185">Reference proteome</keyword>
<sequence length="290" mass="31224">MGSAEGRVAGKVAFITGAARGQGRSHAVRLAEEGADIIAVDLCQNIDSIGYPLATPEDLEETARFVEKTGRRVVTAQADVRDAAQLKDALERGVSELGRLDIVVAQAGIAAMKGNPPLQAWTDGINTNLVGTINAIQVALPHLGEGASIIATASAAALMDAHNKPNPGADPGGMGYMVSKRMISEYVHYLATELTPLGIRANVIHPTNCNTDMLQSEPMYRSFRPDLEHPTRADAEPVFYVQQAMKVPWVEPSDISNAVLWLASDESRFVTGMQLRVDAGGYLKWYDYHV</sequence>
<gene>
    <name evidence="4" type="ORF">KL859_00610</name>
</gene>
<dbReference type="NCBIfam" id="TIGR03971">
    <property type="entry name" value="SDR_subfam_1"/>
    <property type="match status" value="1"/>
</dbReference>
<dbReference type="InterPro" id="IPR002347">
    <property type="entry name" value="SDR_fam"/>
</dbReference>
<dbReference type="Pfam" id="PF13561">
    <property type="entry name" value="adh_short_C2"/>
    <property type="match status" value="1"/>
</dbReference>
<dbReference type="PRINTS" id="PR00081">
    <property type="entry name" value="GDHRDH"/>
</dbReference>
<evidence type="ECO:0000313" key="4">
    <source>
        <dbReference type="EMBL" id="MBU8821377.1"/>
    </source>
</evidence>
<organism evidence="4 5">
    <name type="scientific">Mycolicibacterium goodii</name>
    <name type="common">Mycobacterium goodii</name>
    <dbReference type="NCBI Taxonomy" id="134601"/>
    <lineage>
        <taxon>Bacteria</taxon>
        <taxon>Bacillati</taxon>
        <taxon>Actinomycetota</taxon>
        <taxon>Actinomycetes</taxon>
        <taxon>Mycobacteriales</taxon>
        <taxon>Mycobacteriaceae</taxon>
        <taxon>Mycolicibacterium</taxon>
    </lineage>
</organism>
<dbReference type="Proteomes" id="UP000696413">
    <property type="component" value="Unassembled WGS sequence"/>
</dbReference>
<protein>
    <submittedName>
        <fullName evidence="4">Mycofactocin-coupled SDR family oxidoreductase</fullName>
    </submittedName>
</protein>
<dbReference type="NCBIfam" id="NF009467">
    <property type="entry name" value="PRK12826.1-3"/>
    <property type="match status" value="1"/>
</dbReference>
<keyword evidence="2" id="KW-0560">Oxidoreductase</keyword>
<proteinExistence type="inferred from homology"/>
<dbReference type="EMBL" id="JAHBOM010000001">
    <property type="protein sequence ID" value="MBU8821377.1"/>
    <property type="molecule type" value="Genomic_DNA"/>
</dbReference>
<evidence type="ECO:0000256" key="1">
    <source>
        <dbReference type="ARBA" id="ARBA00006484"/>
    </source>
</evidence>
<comment type="caution">
    <text evidence="4">The sequence shown here is derived from an EMBL/GenBank/DDBJ whole genome shotgun (WGS) entry which is preliminary data.</text>
</comment>
<evidence type="ECO:0000256" key="2">
    <source>
        <dbReference type="ARBA" id="ARBA00023002"/>
    </source>
</evidence>
<reference evidence="4 5" key="1">
    <citation type="submission" date="2021-05" db="EMBL/GenBank/DDBJ databases">
        <title>Draft Genome Sequences of Clinical Respiratory Isolates of Mycobacterium goodii Recovered in Ireland.</title>
        <authorList>
            <person name="Flanagan P.R."/>
            <person name="Mok S."/>
            <person name="Roycroft E."/>
            <person name="Rogers T.R."/>
            <person name="Fitzgibbon M."/>
        </authorList>
    </citation>
    <scope>NUCLEOTIDE SEQUENCE [LARGE SCALE GENOMIC DNA]</scope>
    <source>
        <strain evidence="4 5">14IE55</strain>
    </source>
</reference>
<keyword evidence="3" id="KW-0520">NAD</keyword>
<dbReference type="InterPro" id="IPR023985">
    <property type="entry name" value="SDR_subfam_1"/>
</dbReference>
<comment type="similarity">
    <text evidence="1">Belongs to the short-chain dehydrogenases/reductases (SDR) family.</text>
</comment>
<dbReference type="PANTHER" id="PTHR24321:SF8">
    <property type="entry name" value="ESTRADIOL 17-BETA-DEHYDROGENASE 8-RELATED"/>
    <property type="match status" value="1"/>
</dbReference>
<dbReference type="PANTHER" id="PTHR24321">
    <property type="entry name" value="DEHYDROGENASES, SHORT CHAIN"/>
    <property type="match status" value="1"/>
</dbReference>
<dbReference type="RefSeq" id="WP_073678167.1">
    <property type="nucleotide sequence ID" value="NZ_CP092364.2"/>
</dbReference>
<evidence type="ECO:0000313" key="5">
    <source>
        <dbReference type="Proteomes" id="UP000696413"/>
    </source>
</evidence>
<dbReference type="Gene3D" id="3.40.50.720">
    <property type="entry name" value="NAD(P)-binding Rossmann-like Domain"/>
    <property type="match status" value="1"/>
</dbReference>